<accession>A0A099T0L3</accession>
<dbReference type="RefSeq" id="WP_048194811.1">
    <property type="nucleotide sequence ID" value="NZ_CAAGSM010000005.1"/>
</dbReference>
<dbReference type="Gene3D" id="3.10.450.590">
    <property type="match status" value="1"/>
</dbReference>
<feature type="domain" description="DUF3887" evidence="1">
    <location>
        <begin position="42"/>
        <end position="128"/>
    </location>
</feature>
<organism evidence="2 3">
    <name type="scientific">Methanococcoides methylutens</name>
    <dbReference type="NCBI Taxonomy" id="2226"/>
    <lineage>
        <taxon>Archaea</taxon>
        <taxon>Methanobacteriati</taxon>
        <taxon>Methanobacteriota</taxon>
        <taxon>Stenosarchaea group</taxon>
        <taxon>Methanomicrobia</taxon>
        <taxon>Methanosarcinales</taxon>
        <taxon>Methanosarcinaceae</taxon>
        <taxon>Methanococcoides</taxon>
    </lineage>
</organism>
<gene>
    <name evidence="2" type="ORF">LI82_08265</name>
</gene>
<sequence length="153" mass="17318">MKLKIKALLVLIIVAAIFQSGCASIDEESFNADIEGYADPIAENALQAINEKNYTKFSADLDPTMKKAFTEEIFLKSANIVQDEIGNYTSKELLEINTAERHTVVIYKANFEKETDDVILRLIFVNSDGQVELRGIWLESSQLKKRMALEERI</sequence>
<evidence type="ECO:0000313" key="2">
    <source>
        <dbReference type="EMBL" id="KGK97761.1"/>
    </source>
</evidence>
<reference evidence="2 3" key="1">
    <citation type="submission" date="2014-09" db="EMBL/GenBank/DDBJ databases">
        <title>Draft genome sequence of an obligately methylotrophic methanogen, Methanococcoides methylutens, isolated from marine sediment.</title>
        <authorList>
            <person name="Guan Y."/>
            <person name="Ngugi D.K."/>
            <person name="Blom J."/>
            <person name="Ali S."/>
            <person name="Ferry J.G."/>
            <person name="Stingl U."/>
        </authorList>
    </citation>
    <scope>NUCLEOTIDE SEQUENCE [LARGE SCALE GENOMIC DNA]</scope>
    <source>
        <strain evidence="2 3">DSM 2657</strain>
    </source>
</reference>
<comment type="caution">
    <text evidence="2">The sequence shown here is derived from an EMBL/GenBank/DDBJ whole genome shotgun (WGS) entry which is preliminary data.</text>
</comment>
<evidence type="ECO:0000313" key="3">
    <source>
        <dbReference type="Proteomes" id="UP000029859"/>
    </source>
</evidence>
<name>A0A099T0L3_METMT</name>
<evidence type="ECO:0000259" key="1">
    <source>
        <dbReference type="Pfam" id="PF13026"/>
    </source>
</evidence>
<keyword evidence="3" id="KW-1185">Reference proteome</keyword>
<dbReference type="Proteomes" id="UP000029859">
    <property type="component" value="Unassembled WGS sequence"/>
</dbReference>
<dbReference type="AlphaFoldDB" id="A0A099T0L3"/>
<dbReference type="OrthoDB" id="106805at2157"/>
<protein>
    <recommendedName>
        <fullName evidence="1">DUF3887 domain-containing protein</fullName>
    </recommendedName>
</protein>
<proteinExistence type="predicted"/>
<dbReference type="Pfam" id="PF13026">
    <property type="entry name" value="DUF3887"/>
    <property type="match status" value="1"/>
</dbReference>
<dbReference type="InterPro" id="IPR024981">
    <property type="entry name" value="DUF3887"/>
</dbReference>
<dbReference type="EMBL" id="JRHO01000014">
    <property type="protein sequence ID" value="KGK97761.1"/>
    <property type="molecule type" value="Genomic_DNA"/>
</dbReference>